<comment type="caution">
    <text evidence="4">The sequence shown here is derived from an EMBL/GenBank/DDBJ whole genome shotgun (WGS) entry which is preliminary data.</text>
</comment>
<dbReference type="PANTHER" id="PTHR12482:SF62">
    <property type="entry name" value="LIPASE ROG1-RELATED"/>
    <property type="match status" value="1"/>
</dbReference>
<evidence type="ECO:0000259" key="3">
    <source>
        <dbReference type="Pfam" id="PF05057"/>
    </source>
</evidence>
<dbReference type="InterPro" id="IPR016445">
    <property type="entry name" value="Rog1_fam"/>
</dbReference>
<name>A0AAV5RSM8_MAUHU</name>
<proteinExistence type="inferred from homology"/>
<dbReference type="AlphaFoldDB" id="A0AAV5RSM8"/>
<keyword evidence="2" id="KW-0442">Lipid degradation</keyword>
<dbReference type="PIRSF" id="PIRSF005412">
    <property type="entry name" value="UCP005412_abhydr"/>
    <property type="match status" value="1"/>
</dbReference>
<evidence type="ECO:0000256" key="2">
    <source>
        <dbReference type="ARBA" id="ARBA00022963"/>
    </source>
</evidence>
<sequence>MTVGETFYHEKSALEIGQVERYIITYGLNRRGSSTLSSLALAESMNQSIWLRVKNVSKSTYKASYIMGPFDLYCDVRPDDYEDAQKVVVSAEAPQYKSNLMPQTHFDVQLPLHRVRDQYVWIVDVVSGMIFSTNNHTSYELIVGSTKDSLRSKLDVVDNARFGIQKLTTSDIWKIPMQVQESTKPKHLVVLSHGMHSNVPADMMYLMEQLRKQQKAYSQSYLVVCGLEDNVCLTERGVKFLGLRLAKYILDSQYNDSVTEISFIGHSLGGVVQMFAIAYIAVQHPQFFQKVRPVNFISLASPLLGIAAHNPKYIKYSLSHGVMGETGKDLGLHRGKRYGKKPLLYLLSGEPFQSVLKCFENRTVYANCENDGIVPLYTSGLLYLEYTPILSKLQDMKQKKKEIKKVPKPSIIGSVNSVMTQPKPSKEFIADPTTGDATILHDKVYTAEHCAKLREEYGDTILKPYLKHKVEGEDKSYQQLIADRLHDGVSWRKVVVALPPDAHNNIIVRRRFTNAYGWPVVKHLVSQHFGGDDTPNVTIPQQTFTPLQRLPADQDNEDPYAWLTMPDEQAASSGLLSSTSSMIDRKWHRR</sequence>
<dbReference type="PANTHER" id="PTHR12482">
    <property type="entry name" value="LIPASE ROG1-RELATED-RELATED"/>
    <property type="match status" value="1"/>
</dbReference>
<dbReference type="Gene3D" id="3.40.50.1820">
    <property type="entry name" value="alpha/beta hydrolase"/>
    <property type="match status" value="1"/>
</dbReference>
<gene>
    <name evidence="4" type="ORF">DAKH74_003140</name>
</gene>
<keyword evidence="2" id="KW-0443">Lipid metabolism</keyword>
<dbReference type="InterPro" id="IPR044294">
    <property type="entry name" value="Lipase-like"/>
</dbReference>
<protein>
    <recommendedName>
        <fullName evidence="3">DUF676 domain-containing protein</fullName>
    </recommendedName>
</protein>
<evidence type="ECO:0000313" key="4">
    <source>
        <dbReference type="EMBL" id="GMM53698.1"/>
    </source>
</evidence>
<dbReference type="GO" id="GO:0047372">
    <property type="term" value="F:monoacylglycerol lipase activity"/>
    <property type="evidence" value="ECO:0007669"/>
    <property type="project" value="TreeGrafter"/>
</dbReference>
<dbReference type="SUPFAM" id="SSF53474">
    <property type="entry name" value="alpha/beta-Hydrolases"/>
    <property type="match status" value="1"/>
</dbReference>
<feature type="domain" description="DUF676" evidence="3">
    <location>
        <begin position="183"/>
        <end position="378"/>
    </location>
</feature>
<comment type="similarity">
    <text evidence="1">Belongs to the putative lipase ROG1 family.</text>
</comment>
<keyword evidence="5" id="KW-1185">Reference proteome</keyword>
<reference evidence="4 5" key="1">
    <citation type="journal article" date="2023" name="Elife">
        <title>Identification of key yeast species and microbe-microbe interactions impacting larval growth of Drosophila in the wild.</title>
        <authorList>
            <person name="Mure A."/>
            <person name="Sugiura Y."/>
            <person name="Maeda R."/>
            <person name="Honda K."/>
            <person name="Sakurai N."/>
            <person name="Takahashi Y."/>
            <person name="Watada M."/>
            <person name="Katoh T."/>
            <person name="Gotoh A."/>
            <person name="Gotoh Y."/>
            <person name="Taniguchi I."/>
            <person name="Nakamura K."/>
            <person name="Hayashi T."/>
            <person name="Katayama T."/>
            <person name="Uemura T."/>
            <person name="Hattori Y."/>
        </authorList>
    </citation>
    <scope>NUCLEOTIDE SEQUENCE [LARGE SCALE GENOMIC DNA]</scope>
    <source>
        <strain evidence="4 5">KH-74</strain>
    </source>
</reference>
<dbReference type="EMBL" id="BTGD01000001">
    <property type="protein sequence ID" value="GMM53698.1"/>
    <property type="molecule type" value="Genomic_DNA"/>
</dbReference>
<evidence type="ECO:0000256" key="1">
    <source>
        <dbReference type="ARBA" id="ARBA00007920"/>
    </source>
</evidence>
<dbReference type="Pfam" id="PF05057">
    <property type="entry name" value="DUF676"/>
    <property type="match status" value="1"/>
</dbReference>
<organism evidence="4 5">
    <name type="scientific">Maudiozyma humilis</name>
    <name type="common">Sour dough yeast</name>
    <name type="synonym">Kazachstania humilis</name>
    <dbReference type="NCBI Taxonomy" id="51915"/>
    <lineage>
        <taxon>Eukaryota</taxon>
        <taxon>Fungi</taxon>
        <taxon>Dikarya</taxon>
        <taxon>Ascomycota</taxon>
        <taxon>Saccharomycotina</taxon>
        <taxon>Saccharomycetes</taxon>
        <taxon>Saccharomycetales</taxon>
        <taxon>Saccharomycetaceae</taxon>
        <taxon>Maudiozyma</taxon>
    </lineage>
</organism>
<accession>A0AAV5RSM8</accession>
<dbReference type="InterPro" id="IPR029058">
    <property type="entry name" value="AB_hydrolase_fold"/>
</dbReference>
<dbReference type="Proteomes" id="UP001377567">
    <property type="component" value="Unassembled WGS sequence"/>
</dbReference>
<dbReference type="InterPro" id="IPR007751">
    <property type="entry name" value="DUF676_lipase-like"/>
</dbReference>
<dbReference type="GO" id="GO:0016042">
    <property type="term" value="P:lipid catabolic process"/>
    <property type="evidence" value="ECO:0007669"/>
    <property type="project" value="UniProtKB-KW"/>
</dbReference>
<evidence type="ECO:0000313" key="5">
    <source>
        <dbReference type="Proteomes" id="UP001377567"/>
    </source>
</evidence>